<dbReference type="EC" id="3.1.3.16" evidence="2"/>
<evidence type="ECO:0000256" key="5">
    <source>
        <dbReference type="ARBA" id="ARBA00022912"/>
    </source>
</evidence>
<dbReference type="Pfam" id="PF00149">
    <property type="entry name" value="Metallophos"/>
    <property type="match status" value="1"/>
</dbReference>
<evidence type="ECO:0000256" key="4">
    <source>
        <dbReference type="ARBA" id="ARBA00022801"/>
    </source>
</evidence>
<dbReference type="InterPro" id="IPR050341">
    <property type="entry name" value="PP1_catalytic_subunit"/>
</dbReference>
<evidence type="ECO:0000256" key="3">
    <source>
        <dbReference type="ARBA" id="ARBA00022723"/>
    </source>
</evidence>
<feature type="domain" description="Serine/threonine specific protein phosphatases" evidence="9">
    <location>
        <begin position="1"/>
        <end position="148"/>
    </location>
</feature>
<keyword evidence="11" id="KW-1185">Reference proteome</keyword>
<dbReference type="Proteomes" id="UP001189429">
    <property type="component" value="Unassembled WGS sequence"/>
</dbReference>
<dbReference type="InterPro" id="IPR004843">
    <property type="entry name" value="Calcineurin-like_PHP"/>
</dbReference>
<comment type="caution">
    <text evidence="10">The sequence shown here is derived from an EMBL/GenBank/DDBJ whole genome shotgun (WGS) entry which is preliminary data.</text>
</comment>
<evidence type="ECO:0000256" key="6">
    <source>
        <dbReference type="ARBA" id="ARBA00023211"/>
    </source>
</evidence>
<evidence type="ECO:0000256" key="8">
    <source>
        <dbReference type="ARBA" id="ARBA00048336"/>
    </source>
</evidence>
<dbReference type="SUPFAM" id="SSF56300">
    <property type="entry name" value="Metallo-dependent phosphatases"/>
    <property type="match status" value="1"/>
</dbReference>
<comment type="catalytic activity">
    <reaction evidence="8">
        <text>O-phospho-L-threonyl-[protein] + H2O = L-threonyl-[protein] + phosphate</text>
        <dbReference type="Rhea" id="RHEA:47004"/>
        <dbReference type="Rhea" id="RHEA-COMP:11060"/>
        <dbReference type="Rhea" id="RHEA-COMP:11605"/>
        <dbReference type="ChEBI" id="CHEBI:15377"/>
        <dbReference type="ChEBI" id="CHEBI:30013"/>
        <dbReference type="ChEBI" id="CHEBI:43474"/>
        <dbReference type="ChEBI" id="CHEBI:61977"/>
        <dbReference type="EC" id="3.1.3.16"/>
    </reaction>
</comment>
<dbReference type="InterPro" id="IPR029052">
    <property type="entry name" value="Metallo-depent_PP-like"/>
</dbReference>
<evidence type="ECO:0000259" key="9">
    <source>
        <dbReference type="SMART" id="SM00156"/>
    </source>
</evidence>
<dbReference type="PANTHER" id="PTHR11668:SF300">
    <property type="entry name" value="SERINE_THREONINE-PROTEIN PHOSPHATASE"/>
    <property type="match status" value="1"/>
</dbReference>
<comment type="cofactor">
    <cofactor evidence="1">
        <name>Mn(2+)</name>
        <dbReference type="ChEBI" id="CHEBI:29035"/>
    </cofactor>
</comment>
<evidence type="ECO:0000256" key="1">
    <source>
        <dbReference type="ARBA" id="ARBA00001936"/>
    </source>
</evidence>
<evidence type="ECO:0000256" key="2">
    <source>
        <dbReference type="ARBA" id="ARBA00013081"/>
    </source>
</evidence>
<keyword evidence="6" id="KW-0464">Manganese</keyword>
<accession>A0ABN9URV3</accession>
<dbReference type="SMART" id="SM00156">
    <property type="entry name" value="PP2Ac"/>
    <property type="match status" value="1"/>
</dbReference>
<comment type="catalytic activity">
    <reaction evidence="7">
        <text>O-phospho-L-seryl-[protein] + H2O = L-seryl-[protein] + phosphate</text>
        <dbReference type="Rhea" id="RHEA:20629"/>
        <dbReference type="Rhea" id="RHEA-COMP:9863"/>
        <dbReference type="Rhea" id="RHEA-COMP:11604"/>
        <dbReference type="ChEBI" id="CHEBI:15377"/>
        <dbReference type="ChEBI" id="CHEBI:29999"/>
        <dbReference type="ChEBI" id="CHEBI:43474"/>
        <dbReference type="ChEBI" id="CHEBI:83421"/>
        <dbReference type="EC" id="3.1.3.16"/>
    </reaction>
</comment>
<evidence type="ECO:0000313" key="11">
    <source>
        <dbReference type="Proteomes" id="UP001189429"/>
    </source>
</evidence>
<reference evidence="10" key="1">
    <citation type="submission" date="2023-10" db="EMBL/GenBank/DDBJ databases">
        <authorList>
            <person name="Chen Y."/>
            <person name="Shah S."/>
            <person name="Dougan E. K."/>
            <person name="Thang M."/>
            <person name="Chan C."/>
        </authorList>
    </citation>
    <scope>NUCLEOTIDE SEQUENCE [LARGE SCALE GENOMIC DNA]</scope>
</reference>
<keyword evidence="5" id="KW-0904">Protein phosphatase</keyword>
<evidence type="ECO:0000313" key="10">
    <source>
        <dbReference type="EMBL" id="CAK0861935.1"/>
    </source>
</evidence>
<dbReference type="EMBL" id="CAUYUJ010016108">
    <property type="protein sequence ID" value="CAK0861935.1"/>
    <property type="molecule type" value="Genomic_DNA"/>
</dbReference>
<dbReference type="PRINTS" id="PR00114">
    <property type="entry name" value="STPHPHTASE"/>
</dbReference>
<evidence type="ECO:0000256" key="7">
    <source>
        <dbReference type="ARBA" id="ARBA00047761"/>
    </source>
</evidence>
<proteinExistence type="predicted"/>
<dbReference type="InterPro" id="IPR006186">
    <property type="entry name" value="Ser/Thr-sp_prot-phosphatase"/>
</dbReference>
<sequence length="152" mass="16659">MDVFNCLPVAAVIEDKVFCCHGGPSPELSDLSLVRGIPRPTDVPDSGILCDLLWADPAKDASGWQENDRGVSFTFGEDVAASFLLQHGLDLIVRAHQVVEDGYEFFAGRRLVTVFSAPNYCEQFDNAGALLEVRSDLQCGFRLLPGRATAWR</sequence>
<keyword evidence="3" id="KW-0479">Metal-binding</keyword>
<name>A0ABN9URV3_9DINO</name>
<keyword evidence="4" id="KW-0378">Hydrolase</keyword>
<gene>
    <name evidence="10" type="ORF">PCOR1329_LOCUS50470</name>
</gene>
<organism evidence="10 11">
    <name type="scientific">Prorocentrum cordatum</name>
    <dbReference type="NCBI Taxonomy" id="2364126"/>
    <lineage>
        <taxon>Eukaryota</taxon>
        <taxon>Sar</taxon>
        <taxon>Alveolata</taxon>
        <taxon>Dinophyceae</taxon>
        <taxon>Prorocentrales</taxon>
        <taxon>Prorocentraceae</taxon>
        <taxon>Prorocentrum</taxon>
    </lineage>
</organism>
<protein>
    <recommendedName>
        <fullName evidence="2">protein-serine/threonine phosphatase</fullName>
        <ecNumber evidence="2">3.1.3.16</ecNumber>
    </recommendedName>
</protein>
<dbReference type="Gene3D" id="3.60.21.10">
    <property type="match status" value="1"/>
</dbReference>
<dbReference type="PANTHER" id="PTHR11668">
    <property type="entry name" value="SERINE/THREONINE PROTEIN PHOSPHATASE"/>
    <property type="match status" value="1"/>
</dbReference>